<feature type="non-terminal residue" evidence="1">
    <location>
        <position position="52"/>
    </location>
</feature>
<sequence length="52" mass="5987">SCMKAPGGRVWKQHLCMKHWTNVYGSTGMHWAKRFVYGSARRMCIKVLGECV</sequence>
<evidence type="ECO:0000313" key="2">
    <source>
        <dbReference type="Proteomes" id="UP000789405"/>
    </source>
</evidence>
<keyword evidence="2" id="KW-1185">Reference proteome</keyword>
<reference evidence="1" key="1">
    <citation type="submission" date="2021-06" db="EMBL/GenBank/DDBJ databases">
        <authorList>
            <person name="Kallberg Y."/>
            <person name="Tangrot J."/>
            <person name="Rosling A."/>
        </authorList>
    </citation>
    <scope>NUCLEOTIDE SEQUENCE</scope>
    <source>
        <strain evidence="1">MA453B</strain>
    </source>
</reference>
<gene>
    <name evidence="1" type="ORF">DERYTH_LOCUS16699</name>
</gene>
<evidence type="ECO:0000313" key="1">
    <source>
        <dbReference type="EMBL" id="CAG8748828.1"/>
    </source>
</evidence>
<dbReference type="Proteomes" id="UP000789405">
    <property type="component" value="Unassembled WGS sequence"/>
</dbReference>
<protein>
    <submittedName>
        <fullName evidence="1">20150_t:CDS:1</fullName>
    </submittedName>
</protein>
<organism evidence="1 2">
    <name type="scientific">Dentiscutata erythropus</name>
    <dbReference type="NCBI Taxonomy" id="1348616"/>
    <lineage>
        <taxon>Eukaryota</taxon>
        <taxon>Fungi</taxon>
        <taxon>Fungi incertae sedis</taxon>
        <taxon>Mucoromycota</taxon>
        <taxon>Glomeromycotina</taxon>
        <taxon>Glomeromycetes</taxon>
        <taxon>Diversisporales</taxon>
        <taxon>Gigasporaceae</taxon>
        <taxon>Dentiscutata</taxon>
    </lineage>
</organism>
<proteinExistence type="predicted"/>
<name>A0A9N9IVY4_9GLOM</name>
<dbReference type="EMBL" id="CAJVPY010014866">
    <property type="protein sequence ID" value="CAG8748828.1"/>
    <property type="molecule type" value="Genomic_DNA"/>
</dbReference>
<dbReference type="AlphaFoldDB" id="A0A9N9IVY4"/>
<accession>A0A9N9IVY4</accession>
<comment type="caution">
    <text evidence="1">The sequence shown here is derived from an EMBL/GenBank/DDBJ whole genome shotgun (WGS) entry which is preliminary data.</text>
</comment>